<reference evidence="4 6" key="1">
    <citation type="submission" date="2018-09" db="EMBL/GenBank/DDBJ databases">
        <title>Cohnella cavernae sp. nov., isolated from a karst cave.</title>
        <authorList>
            <person name="Zhu H."/>
        </authorList>
    </citation>
    <scope>NUCLEOTIDE SEQUENCE [LARGE SCALE GENOMIC DNA]</scope>
    <source>
        <strain evidence="4 6">K2E09-144</strain>
    </source>
</reference>
<gene>
    <name evidence="5" type="ORF">D3H35_00055</name>
    <name evidence="4" type="ORF">D3H35_01215</name>
    <name evidence="3" type="ORF">D3H35_08960</name>
</gene>
<keyword evidence="6" id="KW-1185">Reference proteome</keyword>
<comment type="caution">
    <text evidence="4">The sequence shown here is derived from an EMBL/GenBank/DDBJ whole genome shotgun (WGS) entry which is preliminary data.</text>
</comment>
<dbReference type="Proteomes" id="UP000266340">
    <property type="component" value="Unassembled WGS sequence"/>
</dbReference>
<dbReference type="OrthoDB" id="2351415at2"/>
<dbReference type="EMBL" id="QXJM01000029">
    <property type="protein sequence ID" value="RIE04141.1"/>
    <property type="molecule type" value="Genomic_DNA"/>
</dbReference>
<dbReference type="InterPro" id="IPR024425">
    <property type="entry name" value="LiaF-like_C"/>
</dbReference>
<feature type="compositionally biased region" description="Pro residues" evidence="1">
    <location>
        <begin position="26"/>
        <end position="47"/>
    </location>
</feature>
<evidence type="ECO:0000313" key="6">
    <source>
        <dbReference type="Proteomes" id="UP000266340"/>
    </source>
</evidence>
<dbReference type="InterPro" id="IPR047793">
    <property type="entry name" value="LiaF_C"/>
</dbReference>
<feature type="compositionally biased region" description="Basic and acidic residues" evidence="1">
    <location>
        <begin position="69"/>
        <end position="90"/>
    </location>
</feature>
<evidence type="ECO:0000259" key="2">
    <source>
        <dbReference type="Pfam" id="PF09922"/>
    </source>
</evidence>
<sequence length="249" mass="28316">MLFRGNRPKRTDRQADHGADGWNSVTPPPVPPNPFQHHGPPPAPPLTDDPAASFTNANGAPVNDPAAYSDERERQSHAQERQQHSDPYRQERDQYRQHYRDERHAHHHGRHWHKDHWKDRWHEGKQSHSRFIGDIFLGNDYWELRPMNISMFIGDTTIDLTKAQIPSGETKLYISSFIGDVKVFVPNDANIGVQVVSSCLIGDVSILDQKRGGLFNQTTVETLSYQDTEKKVVLVVSSFIGDVRVTKVG</sequence>
<protein>
    <recommendedName>
        <fullName evidence="2">Cell wall-active antibiotics response LiaF-like C-terminal domain-containing protein</fullName>
    </recommendedName>
</protein>
<evidence type="ECO:0000313" key="3">
    <source>
        <dbReference type="EMBL" id="RIE04141.1"/>
    </source>
</evidence>
<accession>A0A398D1E8</accession>
<evidence type="ECO:0000313" key="5">
    <source>
        <dbReference type="EMBL" id="RIE05491.1"/>
    </source>
</evidence>
<feature type="region of interest" description="Disordered" evidence="1">
    <location>
        <begin position="1"/>
        <end position="90"/>
    </location>
</feature>
<dbReference type="AlphaFoldDB" id="A0A398D1E8"/>
<name>A0A398D1E8_9BACL</name>
<evidence type="ECO:0000313" key="4">
    <source>
        <dbReference type="EMBL" id="RIE05321.1"/>
    </source>
</evidence>
<dbReference type="EMBL" id="QXJM01000011">
    <property type="protein sequence ID" value="RIE05321.1"/>
    <property type="molecule type" value="Genomic_DNA"/>
</dbReference>
<dbReference type="Pfam" id="PF09922">
    <property type="entry name" value="LiaF-like_C"/>
    <property type="match status" value="1"/>
</dbReference>
<organism evidence="4 6">
    <name type="scientific">Cohnella faecalis</name>
    <dbReference type="NCBI Taxonomy" id="2315694"/>
    <lineage>
        <taxon>Bacteria</taxon>
        <taxon>Bacillati</taxon>
        <taxon>Bacillota</taxon>
        <taxon>Bacilli</taxon>
        <taxon>Bacillales</taxon>
        <taxon>Paenibacillaceae</taxon>
        <taxon>Cohnella</taxon>
    </lineage>
</organism>
<proteinExistence type="predicted"/>
<feature type="compositionally biased region" description="Basic and acidic residues" evidence="1">
    <location>
        <begin position="9"/>
        <end position="19"/>
    </location>
</feature>
<evidence type="ECO:0000256" key="1">
    <source>
        <dbReference type="SAM" id="MobiDB-lite"/>
    </source>
</evidence>
<dbReference type="EMBL" id="QXJM01000001">
    <property type="protein sequence ID" value="RIE05491.1"/>
    <property type="molecule type" value="Genomic_DNA"/>
</dbReference>
<feature type="domain" description="Cell wall-active antibiotics response LiaF-like C-terminal" evidence="2">
    <location>
        <begin position="131"/>
        <end position="245"/>
    </location>
</feature>
<dbReference type="NCBIfam" id="NF040535">
    <property type="entry name" value="LiaF_C_term"/>
    <property type="match status" value="1"/>
</dbReference>